<proteinExistence type="predicted"/>
<dbReference type="EMBL" id="MHLW01000007">
    <property type="protein sequence ID" value="OGZ18269.1"/>
    <property type="molecule type" value="Genomic_DNA"/>
</dbReference>
<evidence type="ECO:0000313" key="2">
    <source>
        <dbReference type="EMBL" id="OGZ18269.1"/>
    </source>
</evidence>
<sequence>EILYDTIVNTGLNHSEVILPAIDQALRRESLKINDIDLFACTIGPGSFTGVRIGVSTLKGLILATGKPAAGISSLAALALNAGKTSKLICSMMDAGRGQVYAAFYRYDKNEYLEQIGVERAVQPKNVLLDIDEEIDLVGDGAINYADIICKNKKIIIDPKLPKYIKASSVGILGIRKFHRKDLLNTETLTPVYLRPADARPKKALFEN</sequence>
<reference evidence="2 3" key="1">
    <citation type="journal article" date="2016" name="Nat. Commun.">
        <title>Thousands of microbial genomes shed light on interconnected biogeochemical processes in an aquifer system.</title>
        <authorList>
            <person name="Anantharaman K."/>
            <person name="Brown C.T."/>
            <person name="Hug L.A."/>
            <person name="Sharon I."/>
            <person name="Castelle C.J."/>
            <person name="Probst A.J."/>
            <person name="Thomas B.C."/>
            <person name="Singh A."/>
            <person name="Wilkins M.J."/>
            <person name="Karaoz U."/>
            <person name="Brodie E.L."/>
            <person name="Williams K.H."/>
            <person name="Hubbard S.S."/>
            <person name="Banfield J.F."/>
        </authorList>
    </citation>
    <scope>NUCLEOTIDE SEQUENCE [LARGE SCALE GENOMIC DNA]</scope>
</reference>
<dbReference type="Proteomes" id="UP000178893">
    <property type="component" value="Unassembled WGS sequence"/>
</dbReference>
<dbReference type="AlphaFoldDB" id="A0A1G2DXI0"/>
<dbReference type="NCBIfam" id="TIGR03725">
    <property type="entry name" value="T6A_YeaZ"/>
    <property type="match status" value="1"/>
</dbReference>
<dbReference type="PANTHER" id="PTHR11735">
    <property type="entry name" value="TRNA N6-ADENOSINE THREONYLCARBAMOYLTRANSFERASE"/>
    <property type="match status" value="1"/>
</dbReference>
<feature type="non-terminal residue" evidence="2">
    <location>
        <position position="1"/>
    </location>
</feature>
<dbReference type="InterPro" id="IPR022496">
    <property type="entry name" value="T6A_TsaB"/>
</dbReference>
<dbReference type="PANTHER" id="PTHR11735:SF11">
    <property type="entry name" value="TRNA THREONYLCARBAMOYLADENOSINE BIOSYNTHESIS PROTEIN TSAB"/>
    <property type="match status" value="1"/>
</dbReference>
<dbReference type="GO" id="GO:0005829">
    <property type="term" value="C:cytosol"/>
    <property type="evidence" value="ECO:0007669"/>
    <property type="project" value="TreeGrafter"/>
</dbReference>
<dbReference type="Gene3D" id="3.30.420.40">
    <property type="match status" value="2"/>
</dbReference>
<dbReference type="Pfam" id="PF00814">
    <property type="entry name" value="TsaD"/>
    <property type="match status" value="1"/>
</dbReference>
<name>A0A1G2DXI0_9BACT</name>
<dbReference type="GO" id="GO:0002949">
    <property type="term" value="P:tRNA threonylcarbamoyladenosine modification"/>
    <property type="evidence" value="ECO:0007669"/>
    <property type="project" value="InterPro"/>
</dbReference>
<dbReference type="InterPro" id="IPR000905">
    <property type="entry name" value="Gcp-like_dom"/>
</dbReference>
<evidence type="ECO:0000313" key="3">
    <source>
        <dbReference type="Proteomes" id="UP000178893"/>
    </source>
</evidence>
<evidence type="ECO:0000259" key="1">
    <source>
        <dbReference type="Pfam" id="PF00814"/>
    </source>
</evidence>
<dbReference type="CDD" id="cd24032">
    <property type="entry name" value="ASKHA_NBD_TsaB"/>
    <property type="match status" value="1"/>
</dbReference>
<dbReference type="InterPro" id="IPR043129">
    <property type="entry name" value="ATPase_NBD"/>
</dbReference>
<gene>
    <name evidence="2" type="ORF">A2V72_01375</name>
</gene>
<dbReference type="SUPFAM" id="SSF53067">
    <property type="entry name" value="Actin-like ATPase domain"/>
    <property type="match status" value="2"/>
</dbReference>
<dbReference type="GO" id="GO:0016740">
    <property type="term" value="F:transferase activity"/>
    <property type="evidence" value="ECO:0007669"/>
    <property type="project" value="UniProtKB-KW"/>
</dbReference>
<protein>
    <submittedName>
        <fullName evidence="2">tRNA (Adenosine(37)-N6)-threonylcarbamoyltransferase complex dimerization subunit type 1 TsaB</fullName>
    </submittedName>
</protein>
<accession>A0A1G2DXI0</accession>
<comment type="caution">
    <text evidence="2">The sequence shown here is derived from an EMBL/GenBank/DDBJ whole genome shotgun (WGS) entry which is preliminary data.</text>
</comment>
<organism evidence="2 3">
    <name type="scientific">Candidatus Nealsonbacteria bacterium RBG_13_37_56</name>
    <dbReference type="NCBI Taxonomy" id="1801661"/>
    <lineage>
        <taxon>Bacteria</taxon>
        <taxon>Candidatus Nealsoniibacteriota</taxon>
    </lineage>
</organism>
<keyword evidence="2" id="KW-0808">Transferase</keyword>
<feature type="domain" description="Gcp-like" evidence="1">
    <location>
        <begin position="13"/>
        <end position="128"/>
    </location>
</feature>